<keyword evidence="1" id="KW-0472">Membrane</keyword>
<organism evidence="2 3">
    <name type="scientific">Gigaspora rosea</name>
    <dbReference type="NCBI Taxonomy" id="44941"/>
    <lineage>
        <taxon>Eukaryota</taxon>
        <taxon>Fungi</taxon>
        <taxon>Fungi incertae sedis</taxon>
        <taxon>Mucoromycota</taxon>
        <taxon>Glomeromycotina</taxon>
        <taxon>Glomeromycetes</taxon>
        <taxon>Diversisporales</taxon>
        <taxon>Gigasporaceae</taxon>
        <taxon>Gigaspora</taxon>
    </lineage>
</organism>
<sequence>MKKLSLKKISQKSIDAITNNNKKTSTEKNLPEISIDAITDNNEKTSTEKNLPEIILDEKVLEENISEENTLEQLTNDPAKLVDEITEVHIKPKVFFNMEKRMLKKATKVDKNLRRLRPHFLHHVIYQWNDVKVRLFQSKKTREKKGGCLIITPSMTTTKRRIIFSAAAWHKTAASFIATEINLRGVIAGLGIDNHFRILEMIFITGPLNEDNENNDISLFLNGGHRILDDREKQVAEILKQQIIYDIAVELSTICDGIGGNSSLMDEEILVMMENLRRLVWKVESLSGKNWFSPETTDKTLLPTISEENDNLSGSLNYESEPDQTQLNQNINYSDNVDQGFKGSNADSNINDSIEKMTYNAPNITAVGEVGEENEIIFYMFPVNQDTPLGEWMMDILAQLYAFIKCLRSGIHQSILPNRRTAKMQQQSMDLLHRIGDATIVGFSDPRSSDKLEYLNAKIENCALIDNDELFDLPASSLKTEVTLDSIGDIVNSHNNITDNHALEAPVSIQNDKSTSIPAPMSIASGLSFASAMTRATKISSSSFSYSGPSASRSRIPYKKLDPTRRKIIKSFKMGAKLQLRDMIKMHYKHWKRGLYIINTIFYSLIKRALLMIHFYYFF</sequence>
<evidence type="ECO:0000256" key="1">
    <source>
        <dbReference type="SAM" id="Phobius"/>
    </source>
</evidence>
<keyword evidence="1" id="KW-1133">Transmembrane helix</keyword>
<dbReference type="OrthoDB" id="2444964at2759"/>
<proteinExistence type="predicted"/>
<accession>A0A397U0M1</accession>
<dbReference type="AlphaFoldDB" id="A0A397U0M1"/>
<feature type="transmembrane region" description="Helical" evidence="1">
    <location>
        <begin position="595"/>
        <end position="617"/>
    </location>
</feature>
<evidence type="ECO:0000313" key="2">
    <source>
        <dbReference type="EMBL" id="RIB02718.1"/>
    </source>
</evidence>
<keyword evidence="1" id="KW-0812">Transmembrane</keyword>
<keyword evidence="3" id="KW-1185">Reference proteome</keyword>
<protein>
    <submittedName>
        <fullName evidence="2">Uncharacterized protein</fullName>
    </submittedName>
</protein>
<evidence type="ECO:0000313" key="3">
    <source>
        <dbReference type="Proteomes" id="UP000266673"/>
    </source>
</evidence>
<dbReference type="Proteomes" id="UP000266673">
    <property type="component" value="Unassembled WGS sequence"/>
</dbReference>
<gene>
    <name evidence="2" type="ORF">C2G38_852692</name>
</gene>
<name>A0A397U0M1_9GLOM</name>
<dbReference type="EMBL" id="QKWP01002612">
    <property type="protein sequence ID" value="RIB02718.1"/>
    <property type="molecule type" value="Genomic_DNA"/>
</dbReference>
<reference evidence="2 3" key="1">
    <citation type="submission" date="2018-06" db="EMBL/GenBank/DDBJ databases">
        <title>Comparative genomics reveals the genomic features of Rhizophagus irregularis, R. cerebriforme, R. diaphanum and Gigaspora rosea, and their symbiotic lifestyle signature.</title>
        <authorList>
            <person name="Morin E."/>
            <person name="San Clemente H."/>
            <person name="Chen E.C.H."/>
            <person name="De La Providencia I."/>
            <person name="Hainaut M."/>
            <person name="Kuo A."/>
            <person name="Kohler A."/>
            <person name="Murat C."/>
            <person name="Tang N."/>
            <person name="Roy S."/>
            <person name="Loubradou J."/>
            <person name="Henrissat B."/>
            <person name="Grigoriev I.V."/>
            <person name="Corradi N."/>
            <person name="Roux C."/>
            <person name="Martin F.M."/>
        </authorList>
    </citation>
    <scope>NUCLEOTIDE SEQUENCE [LARGE SCALE GENOMIC DNA]</scope>
    <source>
        <strain evidence="2 3">DAOM 194757</strain>
    </source>
</reference>
<comment type="caution">
    <text evidence="2">The sequence shown here is derived from an EMBL/GenBank/DDBJ whole genome shotgun (WGS) entry which is preliminary data.</text>
</comment>